<protein>
    <submittedName>
        <fullName evidence="1">Uncharacterized protein</fullName>
    </submittedName>
</protein>
<gene>
    <name evidence="1" type="ORF">DWV00_08685</name>
</gene>
<accession>A0A3D8K3L6</accession>
<sequence length="62" mass="6828">MLKDRVLELKQEMLCARTARRQQAAKADLTKRGIAPRVRIGSGYVAPAIARTFSYLPVGGAR</sequence>
<reference evidence="1 2" key="1">
    <citation type="submission" date="2018-08" db="EMBL/GenBank/DDBJ databases">
        <title>Paraburkholderia sp. DHOM06 isolated from forest soil.</title>
        <authorList>
            <person name="Gao Z.-H."/>
            <person name="Qiu L.-H."/>
        </authorList>
    </citation>
    <scope>NUCLEOTIDE SEQUENCE [LARGE SCALE GENOMIC DNA]</scope>
    <source>
        <strain evidence="1 2">DHOM06</strain>
    </source>
</reference>
<dbReference type="EMBL" id="QRGA01000005">
    <property type="protein sequence ID" value="RDU99191.1"/>
    <property type="molecule type" value="Genomic_DNA"/>
</dbReference>
<name>A0A3D8K3L6_9BURK</name>
<proteinExistence type="predicted"/>
<dbReference type="OrthoDB" id="9109676at2"/>
<keyword evidence="2" id="KW-1185">Reference proteome</keyword>
<organism evidence="1 2">
    <name type="scientific">Trinickia dinghuensis</name>
    <dbReference type="NCBI Taxonomy" id="2291023"/>
    <lineage>
        <taxon>Bacteria</taxon>
        <taxon>Pseudomonadati</taxon>
        <taxon>Pseudomonadota</taxon>
        <taxon>Betaproteobacteria</taxon>
        <taxon>Burkholderiales</taxon>
        <taxon>Burkholderiaceae</taxon>
        <taxon>Trinickia</taxon>
    </lineage>
</organism>
<evidence type="ECO:0000313" key="1">
    <source>
        <dbReference type="EMBL" id="RDU99191.1"/>
    </source>
</evidence>
<comment type="caution">
    <text evidence="1">The sequence shown here is derived from an EMBL/GenBank/DDBJ whole genome shotgun (WGS) entry which is preliminary data.</text>
</comment>
<dbReference type="RefSeq" id="WP_115533164.1">
    <property type="nucleotide sequence ID" value="NZ_QRGA01000005.1"/>
</dbReference>
<evidence type="ECO:0000313" key="2">
    <source>
        <dbReference type="Proteomes" id="UP000256838"/>
    </source>
</evidence>
<dbReference type="Proteomes" id="UP000256838">
    <property type="component" value="Unassembled WGS sequence"/>
</dbReference>
<dbReference type="AlphaFoldDB" id="A0A3D8K3L6"/>